<protein>
    <recommendedName>
        <fullName evidence="4">DUF131 domain-containing protein</fullName>
    </recommendedName>
</protein>
<keyword evidence="1" id="KW-0812">Transmembrane</keyword>
<keyword evidence="1" id="KW-1133">Transmembrane helix</keyword>
<gene>
    <name evidence="2" type="ORF">AOG55_05115</name>
</gene>
<evidence type="ECO:0000256" key="1">
    <source>
        <dbReference type="SAM" id="Phobius"/>
    </source>
</evidence>
<name>A0A0N8VLB5_9ARCH</name>
<dbReference type="Proteomes" id="UP000050301">
    <property type="component" value="Unassembled WGS sequence"/>
</dbReference>
<dbReference type="InterPro" id="IPR002849">
    <property type="entry name" value="DUF131"/>
</dbReference>
<organism evidence="2 3">
    <name type="scientific">Acidiplasma cupricumulans</name>
    <dbReference type="NCBI Taxonomy" id="312540"/>
    <lineage>
        <taxon>Archaea</taxon>
        <taxon>Methanobacteriati</taxon>
        <taxon>Thermoplasmatota</taxon>
        <taxon>Thermoplasmata</taxon>
        <taxon>Thermoplasmatales</taxon>
        <taxon>Ferroplasmaceae</taxon>
        <taxon>Acidiplasma</taxon>
    </lineage>
</organism>
<evidence type="ECO:0000313" key="2">
    <source>
        <dbReference type="EMBL" id="KQB36060.1"/>
    </source>
</evidence>
<proteinExistence type="predicted"/>
<keyword evidence="3" id="KW-1185">Reference proteome</keyword>
<dbReference type="InParanoid" id="A0A0N8VLB5"/>
<feature type="transmembrane region" description="Helical" evidence="1">
    <location>
        <begin position="46"/>
        <end position="67"/>
    </location>
</feature>
<feature type="transmembrane region" description="Helical" evidence="1">
    <location>
        <begin position="123"/>
        <end position="143"/>
    </location>
</feature>
<keyword evidence="1" id="KW-0472">Membrane</keyword>
<dbReference type="Pfam" id="PF01998">
    <property type="entry name" value="DUF131"/>
    <property type="match status" value="1"/>
</dbReference>
<accession>A0A0N8VLB5</accession>
<dbReference type="GeneID" id="84222137"/>
<dbReference type="AlphaFoldDB" id="A0A0N8VLB5"/>
<sequence length="146" mass="16967">MKTYKVGFLLIISGFILSLIFAVLGIDKVGLFLFFPFIISTNPVSIIPFLLIFIGFIMLFISPIFVLRNEYENKYDDYYNNDIYQNLNQDKNVINEDKNKKNSFGGLIMVGPIPIIFGNDKKMIYISMIIVVIIILLYIFFIYHLL</sequence>
<dbReference type="EMBL" id="LKBH01000065">
    <property type="protein sequence ID" value="KQB36060.1"/>
    <property type="molecule type" value="Genomic_DNA"/>
</dbReference>
<dbReference type="NCBIfam" id="TIGR00304">
    <property type="entry name" value="TIGR00304 family membrane protein"/>
    <property type="match status" value="1"/>
</dbReference>
<reference evidence="2 3" key="1">
    <citation type="submission" date="2015-09" db="EMBL/GenBank/DDBJ databases">
        <title>Heavy metals and arsenic resistance mechanisms in polyextremophilic archaea of the family Ferroplasmaceae.</title>
        <authorList>
            <person name="Bulaev A.G."/>
            <person name="Kanygina A.V."/>
        </authorList>
    </citation>
    <scope>NUCLEOTIDE SEQUENCE [LARGE SCALE GENOMIC DNA]</scope>
    <source>
        <strain evidence="2 3">BH2</strain>
    </source>
</reference>
<comment type="caution">
    <text evidence="2">The sequence shown here is derived from an EMBL/GenBank/DDBJ whole genome shotgun (WGS) entry which is preliminary data.</text>
</comment>
<evidence type="ECO:0008006" key="4">
    <source>
        <dbReference type="Google" id="ProtNLM"/>
    </source>
</evidence>
<dbReference type="RefSeq" id="WP_048102132.1">
    <property type="nucleotide sequence ID" value="NZ_LKBH01000065.1"/>
</dbReference>
<evidence type="ECO:0000313" key="3">
    <source>
        <dbReference type="Proteomes" id="UP000050301"/>
    </source>
</evidence>
<feature type="transmembrane region" description="Helical" evidence="1">
    <location>
        <begin position="7"/>
        <end position="26"/>
    </location>
</feature>